<proteinExistence type="inferred from homology"/>
<evidence type="ECO:0000256" key="4">
    <source>
        <dbReference type="ARBA" id="ARBA00022692"/>
    </source>
</evidence>
<dbReference type="SUPFAM" id="SSF161070">
    <property type="entry name" value="SNF-like"/>
    <property type="match status" value="2"/>
</dbReference>
<dbReference type="AlphaFoldDB" id="A0AA89BHH4"/>
<accession>A0AA89BHH4</accession>
<dbReference type="InterPro" id="IPR000175">
    <property type="entry name" value="Na/ntran_symport"/>
</dbReference>
<keyword evidence="6 10" id="KW-0472">Membrane</keyword>
<keyword evidence="12" id="KW-1185">Reference proteome</keyword>
<dbReference type="GO" id="GO:0089718">
    <property type="term" value="P:amino acid import across plasma membrane"/>
    <property type="evidence" value="ECO:0007669"/>
    <property type="project" value="TreeGrafter"/>
</dbReference>
<evidence type="ECO:0000313" key="12">
    <source>
        <dbReference type="Proteomes" id="UP001186944"/>
    </source>
</evidence>
<feature type="binding site" evidence="8">
    <location>
        <position position="42"/>
    </location>
    <ligand>
        <name>Na(+)</name>
        <dbReference type="ChEBI" id="CHEBI:29101"/>
        <label>1</label>
    </ligand>
</feature>
<keyword evidence="9" id="KW-1015">Disulfide bond</keyword>
<dbReference type="Proteomes" id="UP001186944">
    <property type="component" value="Unassembled WGS sequence"/>
</dbReference>
<dbReference type="PROSITE" id="PS50267">
    <property type="entry name" value="NA_NEUROTRAN_SYMP_3"/>
    <property type="match status" value="1"/>
</dbReference>
<dbReference type="InterPro" id="IPR037272">
    <property type="entry name" value="SNS_sf"/>
</dbReference>
<evidence type="ECO:0000256" key="1">
    <source>
        <dbReference type="ARBA" id="ARBA00004141"/>
    </source>
</evidence>
<dbReference type="Pfam" id="PF00209">
    <property type="entry name" value="SNF"/>
    <property type="match status" value="2"/>
</dbReference>
<dbReference type="PANTHER" id="PTHR11616:SF321">
    <property type="entry name" value="SODIUM-DEPENDENT NUTRIENT AMINO ACID TRANSPORTER 1-RELATED"/>
    <property type="match status" value="1"/>
</dbReference>
<dbReference type="EMBL" id="VSWD01000122">
    <property type="protein sequence ID" value="KAK3082548.1"/>
    <property type="molecule type" value="Genomic_DNA"/>
</dbReference>
<feature type="transmembrane region" description="Helical" evidence="10">
    <location>
        <begin position="33"/>
        <end position="54"/>
    </location>
</feature>
<evidence type="ECO:0000256" key="3">
    <source>
        <dbReference type="ARBA" id="ARBA00022448"/>
    </source>
</evidence>
<protein>
    <submittedName>
        <fullName evidence="11">Uncharacterized protein</fullName>
    </submittedName>
</protein>
<evidence type="ECO:0000313" key="11">
    <source>
        <dbReference type="EMBL" id="KAK3082548.1"/>
    </source>
</evidence>
<feature type="disulfide bond" evidence="9">
    <location>
        <begin position="177"/>
        <end position="186"/>
    </location>
</feature>
<evidence type="ECO:0000256" key="7">
    <source>
        <dbReference type="ARBA" id="ARBA00023180"/>
    </source>
</evidence>
<sequence length="250" mass="27951">MEPKDKLKVVEDGSVSSSSEEIEREKWGRKAEYMLSMLGYCVGLGNLWRFPYLCMKMGERRITKSTPGVSYSEEYGKNVLVSINNAIMEAGPGAFLIPFLFVLLACGLPLYFLEVSLGQFTGKGAAQVWEVCPIFKGIGIGMIVVLCVSGLYYNIIVAWTLHYLGSSFINPLPWTDCNNNWNTGDCIRNEVRDVIRNTSVYNSSDVGSYLNGSIYNVTGGNSSVERYVVQVGSISPEEDYWQYVNFHFLV</sequence>
<evidence type="ECO:0000256" key="2">
    <source>
        <dbReference type="ARBA" id="ARBA00006459"/>
    </source>
</evidence>
<dbReference type="PANTHER" id="PTHR11616">
    <property type="entry name" value="SODIUM/CHLORIDE DEPENDENT TRANSPORTER"/>
    <property type="match status" value="1"/>
</dbReference>
<evidence type="ECO:0000256" key="6">
    <source>
        <dbReference type="ARBA" id="ARBA00023136"/>
    </source>
</evidence>
<dbReference type="GO" id="GO:0005283">
    <property type="term" value="F:amino acid:sodium symporter activity"/>
    <property type="evidence" value="ECO:0007669"/>
    <property type="project" value="TreeGrafter"/>
</dbReference>
<comment type="caution">
    <text evidence="11">The sequence shown here is derived from an EMBL/GenBank/DDBJ whole genome shotgun (WGS) entry which is preliminary data.</text>
</comment>
<feature type="binding site" evidence="8">
    <location>
        <position position="46"/>
    </location>
    <ligand>
        <name>Na(+)</name>
        <dbReference type="ChEBI" id="CHEBI:29101"/>
        <label>1</label>
    </ligand>
</feature>
<gene>
    <name evidence="11" type="ORF">FSP39_009412</name>
</gene>
<keyword evidence="8" id="KW-0479">Metal-binding</keyword>
<name>A0AA89BHH4_PINIB</name>
<keyword evidence="7" id="KW-0325">Glycoprotein</keyword>
<feature type="binding site" evidence="8">
    <location>
        <position position="39"/>
    </location>
    <ligand>
        <name>Na(+)</name>
        <dbReference type="ChEBI" id="CHEBI:29101"/>
        <label>1</label>
    </ligand>
</feature>
<evidence type="ECO:0000256" key="10">
    <source>
        <dbReference type="SAM" id="Phobius"/>
    </source>
</evidence>
<keyword evidence="8" id="KW-0915">Sodium</keyword>
<evidence type="ECO:0000256" key="9">
    <source>
        <dbReference type="PIRSR" id="PIRSR600175-2"/>
    </source>
</evidence>
<evidence type="ECO:0000256" key="5">
    <source>
        <dbReference type="ARBA" id="ARBA00022989"/>
    </source>
</evidence>
<dbReference type="GO" id="GO:0005886">
    <property type="term" value="C:plasma membrane"/>
    <property type="evidence" value="ECO:0007669"/>
    <property type="project" value="TreeGrafter"/>
</dbReference>
<comment type="subcellular location">
    <subcellularLocation>
        <location evidence="1">Membrane</location>
        <topology evidence="1">Multi-pass membrane protein</topology>
    </subcellularLocation>
</comment>
<feature type="transmembrane region" description="Helical" evidence="10">
    <location>
        <begin position="133"/>
        <end position="153"/>
    </location>
</feature>
<organism evidence="11 12">
    <name type="scientific">Pinctada imbricata</name>
    <name type="common">Atlantic pearl-oyster</name>
    <name type="synonym">Pinctada martensii</name>
    <dbReference type="NCBI Taxonomy" id="66713"/>
    <lineage>
        <taxon>Eukaryota</taxon>
        <taxon>Metazoa</taxon>
        <taxon>Spiralia</taxon>
        <taxon>Lophotrochozoa</taxon>
        <taxon>Mollusca</taxon>
        <taxon>Bivalvia</taxon>
        <taxon>Autobranchia</taxon>
        <taxon>Pteriomorphia</taxon>
        <taxon>Pterioida</taxon>
        <taxon>Pterioidea</taxon>
        <taxon>Pteriidae</taxon>
        <taxon>Pinctada</taxon>
    </lineage>
</organism>
<comment type="similarity">
    <text evidence="2">Belongs to the sodium:neurotransmitter symporter (SNF) (TC 2.A.22) family.</text>
</comment>
<keyword evidence="4 10" id="KW-0812">Transmembrane</keyword>
<evidence type="ECO:0000256" key="8">
    <source>
        <dbReference type="PIRSR" id="PIRSR600175-1"/>
    </source>
</evidence>
<reference evidence="11" key="1">
    <citation type="submission" date="2019-08" db="EMBL/GenBank/DDBJ databases">
        <title>The improved chromosome-level genome for the pearl oyster Pinctada fucata martensii using PacBio sequencing and Hi-C.</title>
        <authorList>
            <person name="Zheng Z."/>
        </authorList>
    </citation>
    <scope>NUCLEOTIDE SEQUENCE</scope>
    <source>
        <strain evidence="11">ZZ-2019</strain>
        <tissue evidence="11">Adductor muscle</tissue>
    </source>
</reference>
<dbReference type="GO" id="GO:0046872">
    <property type="term" value="F:metal ion binding"/>
    <property type="evidence" value="ECO:0007669"/>
    <property type="project" value="UniProtKB-KW"/>
</dbReference>
<keyword evidence="3" id="KW-0813">Transport</keyword>
<keyword evidence="5 10" id="KW-1133">Transmembrane helix</keyword>
<feature type="transmembrane region" description="Helical" evidence="10">
    <location>
        <begin position="93"/>
        <end position="113"/>
    </location>
</feature>